<name>A0A1H5DK63_9BRAD</name>
<feature type="domain" description="HicB-like antitoxin of toxin-antitoxin system" evidence="1">
    <location>
        <begin position="6"/>
        <end position="122"/>
    </location>
</feature>
<dbReference type="SUPFAM" id="SSF47598">
    <property type="entry name" value="Ribbon-helix-helix"/>
    <property type="match status" value="1"/>
</dbReference>
<evidence type="ECO:0000313" key="3">
    <source>
        <dbReference type="Proteomes" id="UP000198992"/>
    </source>
</evidence>
<protein>
    <submittedName>
        <fullName evidence="2">Predicted nuclease of the RNAse H fold, HicB family</fullName>
    </submittedName>
</protein>
<dbReference type="InterPro" id="IPR031807">
    <property type="entry name" value="HicB-like"/>
</dbReference>
<dbReference type="CDD" id="cd21631">
    <property type="entry name" value="RHH_CopG_NikR-like"/>
    <property type="match status" value="1"/>
</dbReference>
<dbReference type="EMBL" id="FNTH01000001">
    <property type="protein sequence ID" value="SED79231.1"/>
    <property type="molecule type" value="Genomic_DNA"/>
</dbReference>
<dbReference type="PANTHER" id="PTHR34504:SF2">
    <property type="entry name" value="UPF0150 PROTEIN SSL0259"/>
    <property type="match status" value="1"/>
</dbReference>
<evidence type="ECO:0000313" key="2">
    <source>
        <dbReference type="EMBL" id="SED79231.1"/>
    </source>
</evidence>
<dbReference type="InterPro" id="IPR035069">
    <property type="entry name" value="TTHA1013/TTHA0281-like"/>
</dbReference>
<evidence type="ECO:0000259" key="1">
    <source>
        <dbReference type="Pfam" id="PF15919"/>
    </source>
</evidence>
<proteinExistence type="predicted"/>
<dbReference type="Gene3D" id="3.30.160.250">
    <property type="match status" value="1"/>
</dbReference>
<accession>A0A1H5DK63</accession>
<sequence>MKRRLYPAVLERGPRGAFGAWFPDFPGCVAGGKSQEEAIERAERALAQAVDGWAEQGRALPEPTPIERIVPPKGSDVAAFFMVGVDPPDPSERVNVYLPKSLITRIDKHAASIGMSRSSFFGFAASLALEWAPGIAKAVFVEPRSKVHKTGALRAEKRPGKKPAR</sequence>
<dbReference type="InterPro" id="IPR010985">
    <property type="entry name" value="Ribbon_hlx_hlx"/>
</dbReference>
<dbReference type="OrthoDB" id="9807959at2"/>
<organism evidence="2 3">
    <name type="scientific">Bradyrhizobium erythrophlei</name>
    <dbReference type="NCBI Taxonomy" id="1437360"/>
    <lineage>
        <taxon>Bacteria</taxon>
        <taxon>Pseudomonadati</taxon>
        <taxon>Pseudomonadota</taxon>
        <taxon>Alphaproteobacteria</taxon>
        <taxon>Hyphomicrobiales</taxon>
        <taxon>Nitrobacteraceae</taxon>
        <taxon>Bradyrhizobium</taxon>
    </lineage>
</organism>
<dbReference type="Pfam" id="PF15919">
    <property type="entry name" value="HicB_lk_antitox"/>
    <property type="match status" value="1"/>
</dbReference>
<gene>
    <name evidence="2" type="ORF">SAMN05444164_5821</name>
</gene>
<dbReference type="InterPro" id="IPR051404">
    <property type="entry name" value="TA_system_antitoxin"/>
</dbReference>
<dbReference type="RefSeq" id="WP_092122539.1">
    <property type="nucleotide sequence ID" value="NZ_FNTH01000001.1"/>
</dbReference>
<dbReference type="PANTHER" id="PTHR34504">
    <property type="entry name" value="ANTITOXIN HICB"/>
    <property type="match status" value="1"/>
</dbReference>
<dbReference type="SUPFAM" id="SSF143100">
    <property type="entry name" value="TTHA1013/TTHA0281-like"/>
    <property type="match status" value="1"/>
</dbReference>
<dbReference type="Proteomes" id="UP000198992">
    <property type="component" value="Unassembled WGS sequence"/>
</dbReference>
<dbReference type="GO" id="GO:0006355">
    <property type="term" value="P:regulation of DNA-templated transcription"/>
    <property type="evidence" value="ECO:0007669"/>
    <property type="project" value="InterPro"/>
</dbReference>
<dbReference type="AlphaFoldDB" id="A0A1H5DK63"/>
<reference evidence="2 3" key="1">
    <citation type="submission" date="2016-10" db="EMBL/GenBank/DDBJ databases">
        <authorList>
            <person name="de Groot N.N."/>
        </authorList>
    </citation>
    <scope>NUCLEOTIDE SEQUENCE [LARGE SCALE GENOMIC DNA]</scope>
    <source>
        <strain evidence="2 3">MT12</strain>
    </source>
</reference>